<keyword evidence="6 8" id="KW-1133">Transmembrane helix</keyword>
<comment type="subcellular location">
    <subcellularLocation>
        <location evidence="8">Cell membrane</location>
        <topology evidence="8">Multi-pass membrane protein</topology>
    </subcellularLocation>
    <subcellularLocation>
        <location evidence="2">Membrane</location>
        <topology evidence="2">Multi-pass membrane protein</topology>
    </subcellularLocation>
</comment>
<comment type="similarity">
    <text evidence="3 8">Belongs to the CTL (choline transporter-like) family.</text>
</comment>
<evidence type="ECO:0000256" key="9">
    <source>
        <dbReference type="SAM" id="MobiDB-lite"/>
    </source>
</evidence>
<organism evidence="10 11">
    <name type="scientific">Neocallimastix californiae</name>
    <dbReference type="NCBI Taxonomy" id="1754190"/>
    <lineage>
        <taxon>Eukaryota</taxon>
        <taxon>Fungi</taxon>
        <taxon>Fungi incertae sedis</taxon>
        <taxon>Chytridiomycota</taxon>
        <taxon>Chytridiomycota incertae sedis</taxon>
        <taxon>Neocallimastigomycetes</taxon>
        <taxon>Neocallimastigales</taxon>
        <taxon>Neocallimastigaceae</taxon>
        <taxon>Neocallimastix</taxon>
    </lineage>
</organism>
<feature type="transmembrane region" description="Helical" evidence="8">
    <location>
        <begin position="79"/>
        <end position="100"/>
    </location>
</feature>
<feature type="region of interest" description="Disordered" evidence="9">
    <location>
        <begin position="114"/>
        <end position="150"/>
    </location>
</feature>
<evidence type="ECO:0000256" key="3">
    <source>
        <dbReference type="ARBA" id="ARBA00007168"/>
    </source>
</evidence>
<dbReference type="OrthoDB" id="44736at2759"/>
<dbReference type="AlphaFoldDB" id="A0A1Y1ZE42"/>
<protein>
    <recommendedName>
        <fullName evidence="4 8">Protein PNS1</fullName>
    </recommendedName>
</protein>
<evidence type="ECO:0000256" key="8">
    <source>
        <dbReference type="RuleBase" id="RU368066"/>
    </source>
</evidence>
<dbReference type="GO" id="GO:0005886">
    <property type="term" value="C:plasma membrane"/>
    <property type="evidence" value="ECO:0007669"/>
    <property type="project" value="UniProtKB-SubCell"/>
</dbReference>
<dbReference type="Pfam" id="PF04515">
    <property type="entry name" value="Choline_transpo"/>
    <property type="match status" value="1"/>
</dbReference>
<sequence>MSDPNGYYQGYGSQPPPYGPSGMVPPDGQSLYVDMPTDNNNDSSKKNHGKHGKGNKNQNGDAYEGSKIQFNEKPQYQDIWAAILYIVTVIATIAIAGISIPTMNLDNLMDSNDSNNSTSTNTGTSTNSANTGKSGTNTSNSNHLKFKRSKDGDSGTDIVIMLLSSVVFSGLLTFGYMILMQKYAGKMIKATFIMSIIFNIIYALICFLVSPILSVIMLLFAILYAICYFLWRSRIPFAKVMLKTVTSVTKKFPATILTGFIGCFVGAIWYGIICVTFVAALCSDTMVNLGAGMYVVLIFILFSFYFSTQVINNVVHVTISGVFATYYFRGVVEPGTNDVILDVKNPTVKSFGRAMTTSFGSICFGSLVIAVIQTLRALASILKNEGREDDNGLLTIVACCIECILSWVEDIIEYFNVYAFTEVAIYGKSYCEAAKDTWEICKDRGIEALINDNLIGNVLTLGGLAVGCLSTVITVVIGFLGLSIKEVAPLIIYGILAFLIGMMIFSVVAQVINSGVATTFVCICEDPDALLHTKPELYNKVKETFNGSVSL</sequence>
<feature type="transmembrane region" description="Helical" evidence="8">
    <location>
        <begin position="252"/>
        <end position="280"/>
    </location>
</feature>
<feature type="transmembrane region" description="Helical" evidence="8">
    <location>
        <begin position="211"/>
        <end position="231"/>
    </location>
</feature>
<dbReference type="Proteomes" id="UP000193920">
    <property type="component" value="Unassembled WGS sequence"/>
</dbReference>
<accession>A0A1Y1ZE42</accession>
<proteinExistence type="inferred from homology"/>
<evidence type="ECO:0000256" key="2">
    <source>
        <dbReference type="ARBA" id="ARBA00004141"/>
    </source>
</evidence>
<dbReference type="EMBL" id="MCOG01000424">
    <property type="protein sequence ID" value="ORY08237.1"/>
    <property type="molecule type" value="Genomic_DNA"/>
</dbReference>
<evidence type="ECO:0000256" key="5">
    <source>
        <dbReference type="ARBA" id="ARBA00022692"/>
    </source>
</evidence>
<dbReference type="InterPro" id="IPR007603">
    <property type="entry name" value="Choline_transptr-like"/>
</dbReference>
<dbReference type="PANTHER" id="PTHR12385:SF4">
    <property type="entry name" value="PROTEIN PNS1"/>
    <property type="match status" value="1"/>
</dbReference>
<keyword evidence="11" id="KW-1185">Reference proteome</keyword>
<dbReference type="STRING" id="1754190.A0A1Y1ZE42"/>
<feature type="transmembrane region" description="Helical" evidence="8">
    <location>
        <begin position="158"/>
        <end position="180"/>
    </location>
</feature>
<comment type="function">
    <text evidence="1 8">Probably involved in transport through the plasma membrane.</text>
</comment>
<evidence type="ECO:0000256" key="6">
    <source>
        <dbReference type="ARBA" id="ARBA00022989"/>
    </source>
</evidence>
<feature type="transmembrane region" description="Helical" evidence="8">
    <location>
        <begin position="187"/>
        <end position="205"/>
    </location>
</feature>
<keyword evidence="5 8" id="KW-0812">Transmembrane</keyword>
<keyword evidence="7 8" id="KW-0472">Membrane</keyword>
<feature type="compositionally biased region" description="Low complexity" evidence="9">
    <location>
        <begin position="114"/>
        <end position="142"/>
    </location>
</feature>
<feature type="compositionally biased region" description="Low complexity" evidence="9">
    <location>
        <begin position="1"/>
        <end position="13"/>
    </location>
</feature>
<feature type="transmembrane region" description="Helical" evidence="8">
    <location>
        <begin position="286"/>
        <end position="305"/>
    </location>
</feature>
<dbReference type="GO" id="GO:0022857">
    <property type="term" value="F:transmembrane transporter activity"/>
    <property type="evidence" value="ECO:0007669"/>
    <property type="project" value="UniProtKB-UniRule"/>
</dbReference>
<evidence type="ECO:0000313" key="10">
    <source>
        <dbReference type="EMBL" id="ORY08237.1"/>
    </source>
</evidence>
<evidence type="ECO:0000256" key="7">
    <source>
        <dbReference type="ARBA" id="ARBA00023136"/>
    </source>
</evidence>
<evidence type="ECO:0000256" key="4">
    <source>
        <dbReference type="ARBA" id="ARBA00015388"/>
    </source>
</evidence>
<feature type="transmembrane region" description="Helical" evidence="8">
    <location>
        <begin position="359"/>
        <end position="379"/>
    </location>
</feature>
<feature type="transmembrane region" description="Helical" evidence="8">
    <location>
        <begin position="310"/>
        <end position="328"/>
    </location>
</feature>
<dbReference type="PANTHER" id="PTHR12385">
    <property type="entry name" value="CHOLINE TRANSPORTER-LIKE (SLC FAMILY 44)"/>
    <property type="match status" value="1"/>
</dbReference>
<feature type="transmembrane region" description="Helical" evidence="8">
    <location>
        <begin position="490"/>
        <end position="512"/>
    </location>
</feature>
<gene>
    <name evidence="10" type="ORF">LY90DRAFT_709107</name>
</gene>
<feature type="transmembrane region" description="Helical" evidence="8">
    <location>
        <begin position="458"/>
        <end position="483"/>
    </location>
</feature>
<name>A0A1Y1ZE42_9FUNG</name>
<comment type="caution">
    <text evidence="10">The sequence shown here is derived from an EMBL/GenBank/DDBJ whole genome shotgun (WGS) entry which is preliminary data.</text>
</comment>
<reference evidence="10 11" key="1">
    <citation type="submission" date="2016-08" db="EMBL/GenBank/DDBJ databases">
        <title>A Parts List for Fungal Cellulosomes Revealed by Comparative Genomics.</title>
        <authorList>
            <consortium name="DOE Joint Genome Institute"/>
            <person name="Haitjema C.H."/>
            <person name="Gilmore S.P."/>
            <person name="Henske J.K."/>
            <person name="Solomon K.V."/>
            <person name="De Groot R."/>
            <person name="Kuo A."/>
            <person name="Mondo S.J."/>
            <person name="Salamov A.A."/>
            <person name="Labutti K."/>
            <person name="Zhao Z."/>
            <person name="Chiniquy J."/>
            <person name="Barry K."/>
            <person name="Brewer H.M."/>
            <person name="Purvine S.O."/>
            <person name="Wright A.T."/>
            <person name="Boxma B."/>
            <person name="Van Alen T."/>
            <person name="Hackstein J.H."/>
            <person name="Baker S.E."/>
            <person name="Grigoriev I.V."/>
            <person name="O'Malley M.A."/>
        </authorList>
    </citation>
    <scope>NUCLEOTIDE SEQUENCE [LARGE SCALE GENOMIC DNA]</scope>
    <source>
        <strain evidence="10 11">G1</strain>
    </source>
</reference>
<evidence type="ECO:0000256" key="1">
    <source>
        <dbReference type="ARBA" id="ARBA00002957"/>
    </source>
</evidence>
<evidence type="ECO:0000313" key="11">
    <source>
        <dbReference type="Proteomes" id="UP000193920"/>
    </source>
</evidence>
<feature type="region of interest" description="Disordered" evidence="9">
    <location>
        <begin position="1"/>
        <end position="63"/>
    </location>
</feature>